<feature type="compositionally biased region" description="Polar residues" evidence="2">
    <location>
        <begin position="66"/>
        <end position="85"/>
    </location>
</feature>
<feature type="region of interest" description="Disordered" evidence="2">
    <location>
        <begin position="20"/>
        <end position="99"/>
    </location>
</feature>
<dbReference type="PANTHER" id="PTHR31432:SF0">
    <property type="entry name" value="INTRAFLAGELLAR TRANSPORT PROTEIN 74 HOMOLOG"/>
    <property type="match status" value="1"/>
</dbReference>
<dbReference type="AlphaFoldDB" id="A0AAE1F7L2"/>
<evidence type="ECO:0000256" key="2">
    <source>
        <dbReference type="SAM" id="MobiDB-lite"/>
    </source>
</evidence>
<name>A0AAE1F7L2_PETCI</name>
<feature type="coiled-coil region" evidence="1">
    <location>
        <begin position="253"/>
        <end position="280"/>
    </location>
</feature>
<dbReference type="Gene3D" id="1.10.287.1490">
    <property type="match status" value="1"/>
</dbReference>
<accession>A0AAE1F7L2</accession>
<dbReference type="GO" id="GO:0005929">
    <property type="term" value="C:cilium"/>
    <property type="evidence" value="ECO:0007669"/>
    <property type="project" value="TreeGrafter"/>
</dbReference>
<reference evidence="4" key="1">
    <citation type="submission" date="2023-10" db="EMBL/GenBank/DDBJ databases">
        <title>Genome assemblies of two species of porcelain crab, Petrolisthes cinctipes and Petrolisthes manimaculis (Anomura: Porcellanidae).</title>
        <authorList>
            <person name="Angst P."/>
        </authorList>
    </citation>
    <scope>NUCLEOTIDE SEQUENCE</scope>
    <source>
        <strain evidence="4">PB745_01</strain>
        <tissue evidence="4">Gill</tissue>
    </source>
</reference>
<dbReference type="GO" id="GO:0035735">
    <property type="term" value="P:intraciliary transport involved in cilium assembly"/>
    <property type="evidence" value="ECO:0007669"/>
    <property type="project" value="TreeGrafter"/>
</dbReference>
<evidence type="ECO:0000313" key="5">
    <source>
        <dbReference type="Proteomes" id="UP001286313"/>
    </source>
</evidence>
<dbReference type="GO" id="GO:0048487">
    <property type="term" value="F:beta-tubulin binding"/>
    <property type="evidence" value="ECO:0007669"/>
    <property type="project" value="InterPro"/>
</dbReference>
<dbReference type="GO" id="GO:0030992">
    <property type="term" value="C:intraciliary transport particle B"/>
    <property type="evidence" value="ECO:0007669"/>
    <property type="project" value="InterPro"/>
</dbReference>
<feature type="coiled-coil region" evidence="1">
    <location>
        <begin position="310"/>
        <end position="426"/>
    </location>
</feature>
<protein>
    <recommendedName>
        <fullName evidence="6">Intraflagellar transport 74</fullName>
    </recommendedName>
</protein>
<organism evidence="4 5">
    <name type="scientific">Petrolisthes cinctipes</name>
    <name type="common">Flat porcelain crab</name>
    <dbReference type="NCBI Taxonomy" id="88211"/>
    <lineage>
        <taxon>Eukaryota</taxon>
        <taxon>Metazoa</taxon>
        <taxon>Ecdysozoa</taxon>
        <taxon>Arthropoda</taxon>
        <taxon>Crustacea</taxon>
        <taxon>Multicrustacea</taxon>
        <taxon>Malacostraca</taxon>
        <taxon>Eumalacostraca</taxon>
        <taxon>Eucarida</taxon>
        <taxon>Decapoda</taxon>
        <taxon>Pleocyemata</taxon>
        <taxon>Anomura</taxon>
        <taxon>Galatheoidea</taxon>
        <taxon>Porcellanidae</taxon>
        <taxon>Petrolisthes</taxon>
    </lineage>
</organism>
<dbReference type="PANTHER" id="PTHR31432">
    <property type="entry name" value="INTRAFLAGELLAR TRANSPORT PROTEIN 74 HOMOLOG"/>
    <property type="match status" value="1"/>
</dbReference>
<dbReference type="EMBL" id="JAWQEG010005049">
    <property type="protein sequence ID" value="KAK3859345.1"/>
    <property type="molecule type" value="Genomic_DNA"/>
</dbReference>
<dbReference type="Proteomes" id="UP001286313">
    <property type="component" value="Unassembled WGS sequence"/>
</dbReference>
<sequence>MDEVPVNRMEIGGLFDHRPVTAAGSIDRPGTRGSVGGAARPSSRPAGATDRTEMRQMSSYGDRPTTRQAITPQADGSSRPTTSGRPVTARPVSAALRNAPGTASRLLSTASLQRPGTRTGVATGIGFNTPINVVDRPITQQGLSGMKTSSRGPQRQVQDKSYFLGLLRTKMSEVVNEVARLTTEMESMKQEQSTFLTYDKRVKEMAQELTELQGTLADYNLMVDLLNMDTEKGEVDAETREVAEENKLDEQELDALFSRKQHLQATAIQLETEIQEERHMGESMVAGMEPNLRQRYVELQSQNTSLLQHLDHNQHEIDSIDTRIATLEDELATSKVKQEAVGLHERLQELEEKRTEIQAENHKRGTPKEERERLLLQVKEDNAEIATMDRQVSEVQEQMRQLTDELHQLDQELEENQSERSQKYRELRKREETMDQFLAGFEVTQAEELSRLDTMEENNVAILEKLSTHLAHFKHLPSTNEFDVMRSDLAFKEGELEKSKFTEEGLKNQNLNLQSNLQKIEALESKVQKELVELKERLATMDKEMVEFSDVAGLRARAEDRRRQLAADREQLEARMVAASLNIKEGKAAVASLKNQLQENETHAQLAALEKKWAHLEQTNFTLREVVAQRKAESNYLPVRNQAMRLVQDFNRSLQEVVQSGAAIV</sequence>
<gene>
    <name evidence="4" type="ORF">Pcinc_025917</name>
    <name evidence="3" type="ORF">Pcinc_034539</name>
</gene>
<evidence type="ECO:0000256" key="1">
    <source>
        <dbReference type="SAM" id="Coils"/>
    </source>
</evidence>
<feature type="coiled-coil region" evidence="1">
    <location>
        <begin position="171"/>
        <end position="222"/>
    </location>
</feature>
<dbReference type="InterPro" id="IPR029602">
    <property type="entry name" value="IFT74"/>
</dbReference>
<keyword evidence="5" id="KW-1185">Reference proteome</keyword>
<comment type="caution">
    <text evidence="4">The sequence shown here is derived from an EMBL/GenBank/DDBJ whole genome shotgun (WGS) entry which is preliminary data.</text>
</comment>
<keyword evidence="1" id="KW-0175">Coiled coil</keyword>
<dbReference type="EMBL" id="JAWQEG010002954">
    <property type="protein sequence ID" value="KAK3868708.1"/>
    <property type="molecule type" value="Genomic_DNA"/>
</dbReference>
<evidence type="ECO:0008006" key="6">
    <source>
        <dbReference type="Google" id="ProtNLM"/>
    </source>
</evidence>
<feature type="coiled-coil region" evidence="1">
    <location>
        <begin position="503"/>
        <end position="589"/>
    </location>
</feature>
<evidence type="ECO:0000313" key="4">
    <source>
        <dbReference type="EMBL" id="KAK3868708.1"/>
    </source>
</evidence>
<evidence type="ECO:0000313" key="3">
    <source>
        <dbReference type="EMBL" id="KAK3859345.1"/>
    </source>
</evidence>
<proteinExistence type="predicted"/>